<dbReference type="GO" id="GO:0008270">
    <property type="term" value="F:zinc ion binding"/>
    <property type="evidence" value="ECO:0007669"/>
    <property type="project" value="InterPro"/>
</dbReference>
<feature type="non-terminal residue" evidence="3">
    <location>
        <position position="1"/>
    </location>
</feature>
<evidence type="ECO:0000259" key="2">
    <source>
        <dbReference type="Pfam" id="PF01844"/>
    </source>
</evidence>
<dbReference type="RefSeq" id="WP_162523364.1">
    <property type="nucleotide sequence ID" value="NZ_SPSE01000059.1"/>
</dbReference>
<dbReference type="EMBL" id="SPSF01000063">
    <property type="protein sequence ID" value="MPQ64974.1"/>
    <property type="molecule type" value="Genomic_DNA"/>
</dbReference>
<dbReference type="GO" id="GO:0004519">
    <property type="term" value="F:endonuclease activity"/>
    <property type="evidence" value="ECO:0007669"/>
    <property type="project" value="UniProtKB-KW"/>
</dbReference>
<dbReference type="InterPro" id="IPR003615">
    <property type="entry name" value="HNH_nuc"/>
</dbReference>
<evidence type="ECO:0000313" key="4">
    <source>
        <dbReference type="Proteomes" id="UP000342249"/>
    </source>
</evidence>
<reference evidence="3" key="1">
    <citation type="journal article" date="2019" name="Lett. Appl. Microbiol.">
        <title>A case of 'blown pack' spoilage of vacuum-packaged pork likely associated with Clostridium estertheticum in Canada.</title>
        <authorList>
            <person name="Zhang P."/>
            <person name="Ward P."/>
            <person name="McMullen L.M."/>
            <person name="Yang X."/>
        </authorList>
    </citation>
    <scope>NUCLEOTIDE SEQUENCE [LARGE SCALE GENOMIC DNA]</scope>
    <source>
        <strain evidence="3">MA19</strain>
    </source>
</reference>
<sequence length="150" mass="16995">PDGQIVYIKNDPIKSGGGGKKVELNKQQKNYNKAVEESKNGNKGAGEAVVNRKGIEYPKIDVEGYGEVELPKGPYTPNNTKILRPNFTTKVKKGFKEWWIAQGRIWPEGEVNIHHIKPLSKGGDNSFENLVPLIQPEEHQPFTNWWRSYP</sequence>
<dbReference type="Proteomes" id="UP000342249">
    <property type="component" value="Unassembled WGS sequence"/>
</dbReference>
<dbReference type="Gene3D" id="1.10.30.50">
    <property type="match status" value="1"/>
</dbReference>
<evidence type="ECO:0000313" key="3">
    <source>
        <dbReference type="EMBL" id="MPQ64974.1"/>
    </source>
</evidence>
<protein>
    <submittedName>
        <fullName evidence="3">HNH endonuclease</fullName>
    </submittedName>
</protein>
<keyword evidence="3" id="KW-0255">Endonuclease</keyword>
<dbReference type="AlphaFoldDB" id="A0A5N7J8A6"/>
<evidence type="ECO:0000256" key="1">
    <source>
        <dbReference type="SAM" id="MobiDB-lite"/>
    </source>
</evidence>
<keyword evidence="3" id="KW-0378">Hydrolase</keyword>
<organism evidence="3 4">
    <name type="scientific">Clostridium estertheticum</name>
    <dbReference type="NCBI Taxonomy" id="238834"/>
    <lineage>
        <taxon>Bacteria</taxon>
        <taxon>Bacillati</taxon>
        <taxon>Bacillota</taxon>
        <taxon>Clostridia</taxon>
        <taxon>Eubacteriales</taxon>
        <taxon>Clostridiaceae</taxon>
        <taxon>Clostridium</taxon>
    </lineage>
</organism>
<dbReference type="InterPro" id="IPR002711">
    <property type="entry name" value="HNH"/>
</dbReference>
<gene>
    <name evidence="3" type="ORF">E4V82_23210</name>
</gene>
<name>A0A5N7J8A6_9CLOT</name>
<dbReference type="CDD" id="cd00085">
    <property type="entry name" value="HNHc"/>
    <property type="match status" value="1"/>
</dbReference>
<dbReference type="Pfam" id="PF01844">
    <property type="entry name" value="HNH"/>
    <property type="match status" value="1"/>
</dbReference>
<dbReference type="GO" id="GO:0003676">
    <property type="term" value="F:nucleic acid binding"/>
    <property type="evidence" value="ECO:0007669"/>
    <property type="project" value="InterPro"/>
</dbReference>
<proteinExistence type="predicted"/>
<feature type="region of interest" description="Disordered" evidence="1">
    <location>
        <begin position="1"/>
        <end position="24"/>
    </location>
</feature>
<comment type="caution">
    <text evidence="3">The sequence shown here is derived from an EMBL/GenBank/DDBJ whole genome shotgun (WGS) entry which is preliminary data.</text>
</comment>
<accession>A0A5N7J8A6</accession>
<feature type="domain" description="HNH" evidence="2">
    <location>
        <begin position="111"/>
        <end position="133"/>
    </location>
</feature>
<keyword evidence="3" id="KW-0540">Nuclease</keyword>